<accession>A0A6I9WL62</accession>
<evidence type="ECO:0000313" key="2">
    <source>
        <dbReference type="Proteomes" id="UP000504615"/>
    </source>
</evidence>
<dbReference type="AlphaFoldDB" id="A0A6I9WL62"/>
<evidence type="ECO:0000313" key="4">
    <source>
        <dbReference type="RefSeq" id="XP_011640224.1"/>
    </source>
</evidence>
<keyword evidence="1" id="KW-0472">Membrane</keyword>
<proteinExistence type="predicted"/>
<gene>
    <name evidence="3 4 5 6 7" type="primary">LOC105429145</name>
</gene>
<dbReference type="RefSeq" id="XP_025074554.1">
    <property type="nucleotide sequence ID" value="XM_025218769.1"/>
</dbReference>
<dbReference type="RefSeq" id="XP_025074555.1">
    <property type="nucleotide sequence ID" value="XM_025218770.1"/>
</dbReference>
<dbReference type="Proteomes" id="UP000504615">
    <property type="component" value="Unplaced"/>
</dbReference>
<organism evidence="3">
    <name type="scientific">Pogonomyrmex barbatus</name>
    <name type="common">red harvester ant</name>
    <dbReference type="NCBI Taxonomy" id="144034"/>
    <lineage>
        <taxon>Eukaryota</taxon>
        <taxon>Metazoa</taxon>
        <taxon>Ecdysozoa</taxon>
        <taxon>Arthropoda</taxon>
        <taxon>Hexapoda</taxon>
        <taxon>Insecta</taxon>
        <taxon>Pterygota</taxon>
        <taxon>Neoptera</taxon>
        <taxon>Endopterygota</taxon>
        <taxon>Hymenoptera</taxon>
        <taxon>Apocrita</taxon>
        <taxon>Aculeata</taxon>
        <taxon>Formicoidea</taxon>
        <taxon>Formicidae</taxon>
        <taxon>Myrmicinae</taxon>
        <taxon>Pogonomyrmex</taxon>
    </lineage>
</organism>
<keyword evidence="1" id="KW-1133">Transmembrane helix</keyword>
<protein>
    <submittedName>
        <fullName evidence="3">Uncharacterized protein LOC105429145</fullName>
    </submittedName>
</protein>
<evidence type="ECO:0000313" key="6">
    <source>
        <dbReference type="RefSeq" id="XP_025074554.1"/>
    </source>
</evidence>
<dbReference type="KEGG" id="pbar:105429145"/>
<name>A0A6I9WL62_9HYME</name>
<dbReference type="RefSeq" id="XP_011640222.1">
    <property type="nucleotide sequence ID" value="XM_011641920.2"/>
</dbReference>
<reference evidence="3" key="1">
    <citation type="submission" date="2022-04" db="UniProtKB">
        <authorList>
            <consortium name="RefSeq"/>
        </authorList>
    </citation>
    <scope>IDENTIFICATION</scope>
</reference>
<keyword evidence="2" id="KW-1185">Reference proteome</keyword>
<evidence type="ECO:0000256" key="1">
    <source>
        <dbReference type="SAM" id="Phobius"/>
    </source>
</evidence>
<evidence type="ECO:0000313" key="7">
    <source>
        <dbReference type="RefSeq" id="XP_025074555.1"/>
    </source>
</evidence>
<evidence type="ECO:0000313" key="3">
    <source>
        <dbReference type="RefSeq" id="XP_011640222.1"/>
    </source>
</evidence>
<sequence length="100" mass="11905">MIFKRLLERFGVKTKEQALFFRQRLAILYAFIGWNSFGIILYMLLKEKMPEDDTERRMAYSLLSSSGNLHVYQLEGMKLTNNFNIAYKVNDNQIEEENKE</sequence>
<keyword evidence="1" id="KW-0812">Transmembrane</keyword>
<feature type="transmembrane region" description="Helical" evidence="1">
    <location>
        <begin position="25"/>
        <end position="45"/>
    </location>
</feature>
<dbReference type="RefSeq" id="XP_025074553.1">
    <property type="nucleotide sequence ID" value="XM_025218768.1"/>
</dbReference>
<evidence type="ECO:0000313" key="5">
    <source>
        <dbReference type="RefSeq" id="XP_025074553.1"/>
    </source>
</evidence>
<dbReference type="RefSeq" id="XP_011640224.1">
    <property type="nucleotide sequence ID" value="XM_011641922.1"/>
</dbReference>
<dbReference type="OrthoDB" id="6354412at2759"/>
<dbReference type="GeneID" id="105429145"/>